<dbReference type="InterPro" id="IPR029063">
    <property type="entry name" value="SAM-dependent_MTases_sf"/>
</dbReference>
<accession>A0A9W4XVR6</accession>
<organism evidence="1 2">
    <name type="scientific">Periconia digitata</name>
    <dbReference type="NCBI Taxonomy" id="1303443"/>
    <lineage>
        <taxon>Eukaryota</taxon>
        <taxon>Fungi</taxon>
        <taxon>Dikarya</taxon>
        <taxon>Ascomycota</taxon>
        <taxon>Pezizomycotina</taxon>
        <taxon>Dothideomycetes</taxon>
        <taxon>Pleosporomycetidae</taxon>
        <taxon>Pleosporales</taxon>
        <taxon>Massarineae</taxon>
        <taxon>Periconiaceae</taxon>
        <taxon>Periconia</taxon>
    </lineage>
</organism>
<dbReference type="Proteomes" id="UP001152607">
    <property type="component" value="Unassembled WGS sequence"/>
</dbReference>
<evidence type="ECO:0008006" key="3">
    <source>
        <dbReference type="Google" id="ProtNLM"/>
    </source>
</evidence>
<keyword evidence="2" id="KW-1185">Reference proteome</keyword>
<comment type="caution">
    <text evidence="1">The sequence shown here is derived from an EMBL/GenBank/DDBJ whole genome shotgun (WGS) entry which is preliminary data.</text>
</comment>
<dbReference type="CDD" id="cd02440">
    <property type="entry name" value="AdoMet_MTases"/>
    <property type="match status" value="1"/>
</dbReference>
<evidence type="ECO:0000313" key="2">
    <source>
        <dbReference type="Proteomes" id="UP001152607"/>
    </source>
</evidence>
<evidence type="ECO:0000313" key="1">
    <source>
        <dbReference type="EMBL" id="CAI6334912.1"/>
    </source>
</evidence>
<dbReference type="AlphaFoldDB" id="A0A9W4XVR6"/>
<reference evidence="1" key="1">
    <citation type="submission" date="2023-01" db="EMBL/GenBank/DDBJ databases">
        <authorList>
            <person name="Van Ghelder C."/>
            <person name="Rancurel C."/>
        </authorList>
    </citation>
    <scope>NUCLEOTIDE SEQUENCE</scope>
    <source>
        <strain evidence="1">CNCM I-4278</strain>
    </source>
</reference>
<dbReference type="EMBL" id="CAOQHR010000005">
    <property type="protein sequence ID" value="CAI6334912.1"/>
    <property type="molecule type" value="Genomic_DNA"/>
</dbReference>
<gene>
    <name evidence="1" type="ORF">PDIGIT_LOCUS7985</name>
</gene>
<name>A0A9W4XVR6_9PLEO</name>
<sequence>MHLTHAENLPDSPYNAHLISFEYFLRYFRIINNPISSRRHYRCPDEKLEQRSVPTMLSTILYKYRIQPHRLVRIHRMRNFCNTMSTSSTLNSTASSDFHSNWASDEVVEKVRVSEAVTKPWASLMIQHSGITSGDKDAHALDLACGTGVITATIYEMTPNEKWERIKVMGSDLNETMLSQLTKRAEAGGWPEIETKVMVGMDPSLPPDTFTHAFINMGIYLMSPDTLSIAFNKLGPGGFLGVSSLASIPWYKWVFDAASRLPNPSNMPPYEDVLNKMFSGQPWAEQQFMEKSLREAGFGRVNIVEEKKRVNCGTPPQCLDMLHMPVKLVASWWPEEERDNVAKKIETELYQMFSEELEDGNMWIEMHGFVGCAWKTST</sequence>
<dbReference type="Pfam" id="PF01209">
    <property type="entry name" value="Ubie_methyltran"/>
    <property type="match status" value="1"/>
</dbReference>
<protein>
    <recommendedName>
        <fullName evidence="3">Methyltransferase domain-containing protein</fullName>
    </recommendedName>
</protein>
<dbReference type="SUPFAM" id="SSF53335">
    <property type="entry name" value="S-adenosyl-L-methionine-dependent methyltransferases"/>
    <property type="match status" value="1"/>
</dbReference>
<proteinExistence type="predicted"/>
<dbReference type="Gene3D" id="3.40.50.150">
    <property type="entry name" value="Vaccinia Virus protein VP39"/>
    <property type="match status" value="1"/>
</dbReference>
<dbReference type="OrthoDB" id="2013972at2759"/>